<dbReference type="Pfam" id="PF00400">
    <property type="entry name" value="WD40"/>
    <property type="match status" value="2"/>
</dbReference>
<dbReference type="PROSITE" id="PS50294">
    <property type="entry name" value="WD_REPEATS_REGION"/>
    <property type="match status" value="1"/>
</dbReference>
<dbReference type="OrthoDB" id="7668193at2759"/>
<keyword evidence="2" id="KW-0677">Repeat</keyword>
<accession>D2V0Y8</accession>
<dbReference type="SUPFAM" id="SSF50978">
    <property type="entry name" value="WD40 repeat-like"/>
    <property type="match status" value="1"/>
</dbReference>
<dbReference type="FunCoup" id="D2V0Y8">
    <property type="interactions" value="140"/>
</dbReference>
<dbReference type="GeneID" id="8855484"/>
<sequence>MSQQQQPIILRGHIDEVTSVYFEKSTSNLSSSSLFSGDLKGNFNIFNLETRRVKQSIPNHHNGCILGFYQDDHYLYSQGREGCIKRLDLNQINISSSSPSSSSLEWYYNSIFSFCKFAPCRIGSSLSFFVPCDKEQVMLLDCREKQTLDGYKSSLMIAPPVSQYSSLSAFGMLTGMVCIDHSQYLLCSYEGGVIVEFDVRKLSEPTFVLENFEKQENLEGEQPKFCNYRDLIGVRHIYDLHNAQDPIIAINYQSELDKIIIGASSTQIHVMDRANIPTNSSIDTNNNHSFTGEQTSYSFEMKSGGVNDISCYNMSGVASTSQMSRLMFAGCWDGSVRVFDLKRKKKLAVYKYHENAIRSLDFKENNKEILLAAGCKDSKISIWNVNFETKRK</sequence>
<evidence type="ECO:0000313" key="5">
    <source>
        <dbReference type="Proteomes" id="UP000006671"/>
    </source>
</evidence>
<dbReference type="EMBL" id="GG738847">
    <property type="protein sequence ID" value="EFC49600.1"/>
    <property type="molecule type" value="Genomic_DNA"/>
</dbReference>
<dbReference type="PANTHER" id="PTHR19854">
    <property type="entry name" value="TRANSDUCIN BETA-LIKE 3"/>
    <property type="match status" value="1"/>
</dbReference>
<dbReference type="Gene3D" id="2.130.10.10">
    <property type="entry name" value="YVTN repeat-like/Quinoprotein amine dehydrogenase"/>
    <property type="match status" value="2"/>
</dbReference>
<dbReference type="PANTHER" id="PTHR19854:SF1">
    <property type="entry name" value="GUANINE NUCLEOTIDE-BINDING PROTEIN SUBUNIT BETA-LIKE PROTEIN 1"/>
    <property type="match status" value="1"/>
</dbReference>
<organism evidence="5">
    <name type="scientific">Naegleria gruberi</name>
    <name type="common">Amoeba</name>
    <dbReference type="NCBI Taxonomy" id="5762"/>
    <lineage>
        <taxon>Eukaryota</taxon>
        <taxon>Discoba</taxon>
        <taxon>Heterolobosea</taxon>
        <taxon>Tetramitia</taxon>
        <taxon>Eutetramitia</taxon>
        <taxon>Vahlkampfiidae</taxon>
        <taxon>Naegleria</taxon>
    </lineage>
</organism>
<dbReference type="STRING" id="5762.D2V0Y8"/>
<dbReference type="Proteomes" id="UP000006671">
    <property type="component" value="Unassembled WGS sequence"/>
</dbReference>
<reference evidence="4 5" key="1">
    <citation type="journal article" date="2010" name="Cell">
        <title>The genome of Naegleria gruberi illuminates early eukaryotic versatility.</title>
        <authorList>
            <person name="Fritz-Laylin L.K."/>
            <person name="Prochnik S.E."/>
            <person name="Ginger M.L."/>
            <person name="Dacks J.B."/>
            <person name="Carpenter M.L."/>
            <person name="Field M.C."/>
            <person name="Kuo A."/>
            <person name="Paredez A."/>
            <person name="Chapman J."/>
            <person name="Pham J."/>
            <person name="Shu S."/>
            <person name="Neupane R."/>
            <person name="Cipriano M."/>
            <person name="Mancuso J."/>
            <person name="Tu H."/>
            <person name="Salamov A."/>
            <person name="Lindquist E."/>
            <person name="Shapiro H."/>
            <person name="Lucas S."/>
            <person name="Grigoriev I.V."/>
            <person name="Cande W.Z."/>
            <person name="Fulton C."/>
            <person name="Rokhsar D.S."/>
            <person name="Dawson S.C."/>
        </authorList>
    </citation>
    <scope>NUCLEOTIDE SEQUENCE [LARGE SCALE GENOMIC DNA]</scope>
    <source>
        <strain evidence="4 5">NEG-M</strain>
    </source>
</reference>
<keyword evidence="5" id="KW-1185">Reference proteome</keyword>
<dbReference type="InParanoid" id="D2V0Y8"/>
<dbReference type="KEGG" id="ngr:NAEGRDRAFT_62462"/>
<dbReference type="RefSeq" id="XP_002682344.1">
    <property type="nucleotide sequence ID" value="XM_002682298.1"/>
</dbReference>
<dbReference type="SMART" id="SM00320">
    <property type="entry name" value="WD40"/>
    <property type="match status" value="4"/>
</dbReference>
<dbReference type="InterPro" id="IPR036322">
    <property type="entry name" value="WD40_repeat_dom_sf"/>
</dbReference>
<dbReference type="eggNOG" id="KOG0322">
    <property type="taxonomic scope" value="Eukaryota"/>
</dbReference>
<proteinExistence type="predicted"/>
<protein>
    <submittedName>
        <fullName evidence="4">Predicted protein</fullName>
    </submittedName>
</protein>
<dbReference type="InterPro" id="IPR019775">
    <property type="entry name" value="WD40_repeat_CS"/>
</dbReference>
<dbReference type="OMA" id="QGREGCI"/>
<name>D2V0Y8_NAEGR</name>
<dbReference type="InterPro" id="IPR001680">
    <property type="entry name" value="WD40_rpt"/>
</dbReference>
<gene>
    <name evidence="4" type="ORF">NAEGRDRAFT_62462</name>
</gene>
<evidence type="ECO:0000313" key="4">
    <source>
        <dbReference type="EMBL" id="EFC49600.1"/>
    </source>
</evidence>
<dbReference type="AlphaFoldDB" id="D2V0Y8"/>
<keyword evidence="1 3" id="KW-0853">WD repeat</keyword>
<evidence type="ECO:0000256" key="1">
    <source>
        <dbReference type="ARBA" id="ARBA00022574"/>
    </source>
</evidence>
<dbReference type="PROSITE" id="PS50082">
    <property type="entry name" value="WD_REPEATS_2"/>
    <property type="match status" value="1"/>
</dbReference>
<feature type="repeat" description="WD" evidence="3">
    <location>
        <begin position="350"/>
        <end position="392"/>
    </location>
</feature>
<evidence type="ECO:0000256" key="3">
    <source>
        <dbReference type="PROSITE-ProRule" id="PRU00221"/>
    </source>
</evidence>
<dbReference type="InterPro" id="IPR015943">
    <property type="entry name" value="WD40/YVTN_repeat-like_dom_sf"/>
</dbReference>
<dbReference type="VEuPathDB" id="AmoebaDB:NAEGRDRAFT_62462"/>
<dbReference type="PROSITE" id="PS00678">
    <property type="entry name" value="WD_REPEATS_1"/>
    <property type="match status" value="1"/>
</dbReference>
<evidence type="ECO:0000256" key="2">
    <source>
        <dbReference type="ARBA" id="ARBA00022737"/>
    </source>
</evidence>